<feature type="domain" description="tRNA pseudouridylate synthase B C-terminal" evidence="8">
    <location>
        <begin position="182"/>
        <end position="242"/>
    </location>
</feature>
<dbReference type="AlphaFoldDB" id="A0A2T5MHK7"/>
<dbReference type="CDD" id="cd02573">
    <property type="entry name" value="PseudoU_synth_EcTruB"/>
    <property type="match status" value="1"/>
</dbReference>
<organism evidence="9 10">
    <name type="scientific">Stenotrophobium rhamnosiphilum</name>
    <dbReference type="NCBI Taxonomy" id="2029166"/>
    <lineage>
        <taxon>Bacteria</taxon>
        <taxon>Pseudomonadati</taxon>
        <taxon>Pseudomonadota</taxon>
        <taxon>Gammaproteobacteria</taxon>
        <taxon>Nevskiales</taxon>
        <taxon>Nevskiaceae</taxon>
        <taxon>Stenotrophobium</taxon>
    </lineage>
</organism>
<dbReference type="Pfam" id="PF09157">
    <property type="entry name" value="TruB-C_2"/>
    <property type="match status" value="1"/>
</dbReference>
<dbReference type="GO" id="GO:0031119">
    <property type="term" value="P:tRNA pseudouridine synthesis"/>
    <property type="evidence" value="ECO:0007669"/>
    <property type="project" value="UniProtKB-UniRule"/>
</dbReference>
<evidence type="ECO:0000256" key="1">
    <source>
        <dbReference type="ARBA" id="ARBA00000385"/>
    </source>
</evidence>
<dbReference type="SUPFAM" id="SSF55120">
    <property type="entry name" value="Pseudouridine synthase"/>
    <property type="match status" value="1"/>
</dbReference>
<dbReference type="OrthoDB" id="9802309at2"/>
<feature type="domain" description="tRNA pseudouridine synthase II TruB subfamily 1 C-terminal" evidence="7">
    <location>
        <begin position="246"/>
        <end position="300"/>
    </location>
</feature>
<dbReference type="GO" id="GO:0160148">
    <property type="term" value="F:tRNA pseudouridine(55) synthase activity"/>
    <property type="evidence" value="ECO:0007669"/>
    <property type="project" value="UniProtKB-EC"/>
</dbReference>
<comment type="function">
    <text evidence="5">Responsible for synthesis of pseudouridine from uracil-55 in the psi GC loop of transfer RNAs.</text>
</comment>
<keyword evidence="10" id="KW-1185">Reference proteome</keyword>
<dbReference type="EC" id="5.4.99.25" evidence="5"/>
<protein>
    <recommendedName>
        <fullName evidence="5">tRNA pseudouridine synthase B</fullName>
        <ecNumber evidence="5">5.4.99.25</ecNumber>
    </recommendedName>
    <alternativeName>
        <fullName evidence="5">tRNA pseudouridine(55) synthase</fullName>
        <shortName evidence="5">Psi55 synthase</shortName>
    </alternativeName>
    <alternativeName>
        <fullName evidence="5">tRNA pseudouridylate synthase</fullName>
    </alternativeName>
    <alternativeName>
        <fullName evidence="5">tRNA-uridine isomerase</fullName>
    </alternativeName>
</protein>
<dbReference type="GO" id="GO:0003723">
    <property type="term" value="F:RNA binding"/>
    <property type="evidence" value="ECO:0007669"/>
    <property type="project" value="InterPro"/>
</dbReference>
<dbReference type="Proteomes" id="UP000244248">
    <property type="component" value="Unassembled WGS sequence"/>
</dbReference>
<dbReference type="RefSeq" id="WP_107939244.1">
    <property type="nucleotide sequence ID" value="NZ_QANS01000002.1"/>
</dbReference>
<dbReference type="InterPro" id="IPR020103">
    <property type="entry name" value="PsdUridine_synth_cat_dom_sf"/>
</dbReference>
<reference evidence="9 10" key="1">
    <citation type="submission" date="2018-04" db="EMBL/GenBank/DDBJ databases">
        <title>Novel species isolated from glacier.</title>
        <authorList>
            <person name="Liu Q."/>
            <person name="Xin Y.-H."/>
        </authorList>
    </citation>
    <scope>NUCLEOTIDE SEQUENCE [LARGE SCALE GENOMIC DNA]</scope>
    <source>
        <strain evidence="9 10">GT1R17</strain>
    </source>
</reference>
<dbReference type="InterPro" id="IPR015240">
    <property type="entry name" value="tRNA_sdUridine_synth_fam1_C"/>
</dbReference>
<proteinExistence type="inferred from homology"/>
<dbReference type="CDD" id="cd21152">
    <property type="entry name" value="PUA_TruB_bacterial"/>
    <property type="match status" value="1"/>
</dbReference>
<name>A0A2T5MHK7_9GAMM</name>
<dbReference type="GO" id="GO:1990481">
    <property type="term" value="P:mRNA pseudouridine synthesis"/>
    <property type="evidence" value="ECO:0007669"/>
    <property type="project" value="TreeGrafter"/>
</dbReference>
<sequence length="309" mass="33769">MSKPRRLKRKVNGILLFDKPIGYSSNQALQFSRFRYQSEKAGHTGSLDPLATGLLPICFGHATKVSGFLLDSDKRYIATAKIGEKTNTGDGEGQVVARSDASTLTRDALVAALPAFTGPIKQIPPMHSAIRLDGQRLYELARQGLEIEREARDVMIYSLELLDFSEGQVVLDVRCSKGTYIRTLLEDIAAAVGQVTHLVGLRRYEVAPFLSPKMVTVEEVEEASIQGYTALEALLTPLAQAFSHWPNVRVDAGRAFYLRSGQPVRVADAPNQGQLAVLNEAGEMLCIAEIDADGLVAPKRWLSDEAETA</sequence>
<comment type="similarity">
    <text evidence="2 5">Belongs to the pseudouridine synthase TruB family. Type 1 subfamily.</text>
</comment>
<comment type="catalytic activity">
    <reaction evidence="1 5">
        <text>uridine(55) in tRNA = pseudouridine(55) in tRNA</text>
        <dbReference type="Rhea" id="RHEA:42532"/>
        <dbReference type="Rhea" id="RHEA-COMP:10101"/>
        <dbReference type="Rhea" id="RHEA-COMP:10102"/>
        <dbReference type="ChEBI" id="CHEBI:65314"/>
        <dbReference type="ChEBI" id="CHEBI:65315"/>
        <dbReference type="EC" id="5.4.99.25"/>
    </reaction>
</comment>
<dbReference type="Gene3D" id="2.30.130.10">
    <property type="entry name" value="PUA domain"/>
    <property type="match status" value="1"/>
</dbReference>
<dbReference type="Gene3D" id="3.30.2350.10">
    <property type="entry name" value="Pseudouridine synthase"/>
    <property type="match status" value="1"/>
</dbReference>
<feature type="active site" description="Nucleophile" evidence="5">
    <location>
        <position position="48"/>
    </location>
</feature>
<gene>
    <name evidence="5" type="primary">truB</name>
    <name evidence="9" type="ORF">CJD38_05080</name>
</gene>
<dbReference type="InterPro" id="IPR032819">
    <property type="entry name" value="TruB_C"/>
</dbReference>
<accession>A0A2T5MHK7</accession>
<evidence type="ECO:0000259" key="8">
    <source>
        <dbReference type="Pfam" id="PF16198"/>
    </source>
</evidence>
<evidence type="ECO:0000259" key="6">
    <source>
        <dbReference type="Pfam" id="PF01509"/>
    </source>
</evidence>
<evidence type="ECO:0000256" key="3">
    <source>
        <dbReference type="ARBA" id="ARBA00022694"/>
    </source>
</evidence>
<evidence type="ECO:0000259" key="7">
    <source>
        <dbReference type="Pfam" id="PF09157"/>
    </source>
</evidence>
<keyword evidence="4 5" id="KW-0413">Isomerase</keyword>
<evidence type="ECO:0000256" key="4">
    <source>
        <dbReference type="ARBA" id="ARBA00023235"/>
    </source>
</evidence>
<evidence type="ECO:0000256" key="2">
    <source>
        <dbReference type="ARBA" id="ARBA00005642"/>
    </source>
</evidence>
<dbReference type="EMBL" id="QANS01000002">
    <property type="protein sequence ID" value="PTU32053.1"/>
    <property type="molecule type" value="Genomic_DNA"/>
</dbReference>
<dbReference type="InterPro" id="IPR036974">
    <property type="entry name" value="PUA_sf"/>
</dbReference>
<comment type="caution">
    <text evidence="9">The sequence shown here is derived from an EMBL/GenBank/DDBJ whole genome shotgun (WGS) entry which is preliminary data.</text>
</comment>
<dbReference type="Pfam" id="PF16198">
    <property type="entry name" value="TruB_C_2"/>
    <property type="match status" value="1"/>
</dbReference>
<evidence type="ECO:0000256" key="5">
    <source>
        <dbReference type="HAMAP-Rule" id="MF_01080"/>
    </source>
</evidence>
<feature type="domain" description="Pseudouridine synthase II N-terminal" evidence="6">
    <location>
        <begin position="36"/>
        <end position="181"/>
    </location>
</feature>
<evidence type="ECO:0000313" key="9">
    <source>
        <dbReference type="EMBL" id="PTU32053.1"/>
    </source>
</evidence>
<dbReference type="Pfam" id="PF01509">
    <property type="entry name" value="TruB_N"/>
    <property type="match status" value="1"/>
</dbReference>
<evidence type="ECO:0000313" key="10">
    <source>
        <dbReference type="Proteomes" id="UP000244248"/>
    </source>
</evidence>
<dbReference type="InterPro" id="IPR014780">
    <property type="entry name" value="tRNA_psdUridine_synth_TruB"/>
</dbReference>
<dbReference type="PANTHER" id="PTHR13767:SF2">
    <property type="entry name" value="PSEUDOURIDYLATE SYNTHASE TRUB1"/>
    <property type="match status" value="1"/>
</dbReference>
<dbReference type="NCBIfam" id="TIGR00431">
    <property type="entry name" value="TruB"/>
    <property type="match status" value="1"/>
</dbReference>
<dbReference type="SUPFAM" id="SSF88697">
    <property type="entry name" value="PUA domain-like"/>
    <property type="match status" value="1"/>
</dbReference>
<dbReference type="PANTHER" id="PTHR13767">
    <property type="entry name" value="TRNA-PSEUDOURIDINE SYNTHASE"/>
    <property type="match status" value="1"/>
</dbReference>
<dbReference type="HAMAP" id="MF_01080">
    <property type="entry name" value="TruB_bact"/>
    <property type="match status" value="1"/>
</dbReference>
<dbReference type="InterPro" id="IPR015947">
    <property type="entry name" value="PUA-like_sf"/>
</dbReference>
<keyword evidence="3 5" id="KW-0819">tRNA processing</keyword>
<dbReference type="InterPro" id="IPR002501">
    <property type="entry name" value="PsdUridine_synth_N"/>
</dbReference>